<keyword evidence="6" id="KW-0256">Endoplasmic reticulum</keyword>
<keyword evidence="7 12" id="KW-0694">RNA-binding</keyword>
<dbReference type="GO" id="GO:0008312">
    <property type="term" value="F:7S RNA binding"/>
    <property type="evidence" value="ECO:0007669"/>
    <property type="project" value="InterPro"/>
</dbReference>
<dbReference type="Gene3D" id="1.10.3450.40">
    <property type="entry name" value="Signal recognition particle, SRP68 subunit, RNA-binding domain"/>
    <property type="match status" value="1"/>
</dbReference>
<keyword evidence="9" id="KW-0539">Nucleus</keyword>
<evidence type="ECO:0000256" key="12">
    <source>
        <dbReference type="PIRNR" id="PIRNR038995"/>
    </source>
</evidence>
<evidence type="ECO:0000256" key="2">
    <source>
        <dbReference type="ARBA" id="ARBA00004496"/>
    </source>
</evidence>
<protein>
    <recommendedName>
        <fullName evidence="11 12">Signal recognition particle subunit SRP68</fullName>
        <shortName evidence="12">SRP68</shortName>
    </recommendedName>
</protein>
<dbReference type="GO" id="GO:0005730">
    <property type="term" value="C:nucleolus"/>
    <property type="evidence" value="ECO:0007669"/>
    <property type="project" value="UniProtKB-SubCell"/>
</dbReference>
<evidence type="ECO:0000256" key="7">
    <source>
        <dbReference type="ARBA" id="ARBA00022884"/>
    </source>
</evidence>
<evidence type="ECO:0000313" key="15">
    <source>
        <dbReference type="WBParaSite" id="ACRNAN_scaffold11183.g23253.t1"/>
    </source>
</evidence>
<dbReference type="CDD" id="cd15481">
    <property type="entry name" value="SRP68-RBD"/>
    <property type="match status" value="1"/>
</dbReference>
<dbReference type="InterPro" id="IPR034652">
    <property type="entry name" value="SRP68-RBD"/>
</dbReference>
<dbReference type="PANTHER" id="PTHR12860:SF0">
    <property type="entry name" value="SIGNAL RECOGNITION PARTICLE SUBUNIT SRP68"/>
    <property type="match status" value="1"/>
</dbReference>
<evidence type="ECO:0000256" key="13">
    <source>
        <dbReference type="SAM" id="MobiDB-lite"/>
    </source>
</evidence>
<dbReference type="Pfam" id="PF16969">
    <property type="entry name" value="SRP68"/>
    <property type="match status" value="1"/>
</dbReference>
<evidence type="ECO:0000256" key="3">
    <source>
        <dbReference type="ARBA" id="ARBA00004604"/>
    </source>
</evidence>
<evidence type="ECO:0000256" key="4">
    <source>
        <dbReference type="ARBA" id="ARBA00009352"/>
    </source>
</evidence>
<keyword evidence="14" id="KW-1185">Reference proteome</keyword>
<dbReference type="AlphaFoldDB" id="A0A914CJ56"/>
<evidence type="ECO:0000313" key="14">
    <source>
        <dbReference type="Proteomes" id="UP000887540"/>
    </source>
</evidence>
<proteinExistence type="inferred from homology"/>
<dbReference type="GO" id="GO:0030942">
    <property type="term" value="F:endoplasmic reticulum signal peptide binding"/>
    <property type="evidence" value="ECO:0007669"/>
    <property type="project" value="InterPro"/>
</dbReference>
<comment type="similarity">
    <text evidence="4 12">Belongs to the SRP68 family.</text>
</comment>
<dbReference type="PIRSF" id="PIRSF038995">
    <property type="entry name" value="SRP68"/>
    <property type="match status" value="1"/>
</dbReference>
<dbReference type="FunFam" id="1.10.3450.40:FF:000001">
    <property type="entry name" value="Signal recognition particle subunit SRP68"/>
    <property type="match status" value="1"/>
</dbReference>
<dbReference type="WBParaSite" id="ACRNAN_scaffold11183.g23253.t1">
    <property type="protein sequence ID" value="ACRNAN_scaffold11183.g23253.t1"/>
    <property type="gene ID" value="ACRNAN_scaffold11183.g23253"/>
</dbReference>
<evidence type="ECO:0000256" key="11">
    <source>
        <dbReference type="ARBA" id="ARBA00029498"/>
    </source>
</evidence>
<comment type="function">
    <text evidence="12">Component of the signal recognition particle (SRP) complex, a ribonucleoprotein complex that mediates the cotranslational targeting of secretory and membrane proteins to the endoplasmic reticulum (ER). The SRP complex interacts with the signal sequence in nascent secretory and membrane proteins and directs them to the membrane of the ER.</text>
</comment>
<dbReference type="InterPro" id="IPR026258">
    <property type="entry name" value="SRP68"/>
</dbReference>
<evidence type="ECO:0000256" key="8">
    <source>
        <dbReference type="ARBA" id="ARBA00023135"/>
    </source>
</evidence>
<evidence type="ECO:0000256" key="10">
    <source>
        <dbReference type="ARBA" id="ARBA00023274"/>
    </source>
</evidence>
<keyword evidence="10 12" id="KW-0687">Ribonucleoprotein</keyword>
<dbReference type="GO" id="GO:0006614">
    <property type="term" value="P:SRP-dependent cotranslational protein targeting to membrane"/>
    <property type="evidence" value="ECO:0007669"/>
    <property type="project" value="InterPro"/>
</dbReference>
<feature type="compositionally biased region" description="Low complexity" evidence="13">
    <location>
        <begin position="564"/>
        <end position="581"/>
    </location>
</feature>
<reference evidence="15" key="1">
    <citation type="submission" date="2022-11" db="UniProtKB">
        <authorList>
            <consortium name="WormBaseParasite"/>
        </authorList>
    </citation>
    <scope>IDENTIFICATION</scope>
</reference>
<dbReference type="InterPro" id="IPR011990">
    <property type="entry name" value="TPR-like_helical_dom_sf"/>
</dbReference>
<dbReference type="Proteomes" id="UP000887540">
    <property type="component" value="Unplaced"/>
</dbReference>
<dbReference type="InterPro" id="IPR038253">
    <property type="entry name" value="SRP68_N_sf"/>
</dbReference>
<evidence type="ECO:0000256" key="9">
    <source>
        <dbReference type="ARBA" id="ARBA00023242"/>
    </source>
</evidence>
<organism evidence="14 15">
    <name type="scientific">Acrobeloides nanus</name>
    <dbReference type="NCBI Taxonomy" id="290746"/>
    <lineage>
        <taxon>Eukaryota</taxon>
        <taxon>Metazoa</taxon>
        <taxon>Ecdysozoa</taxon>
        <taxon>Nematoda</taxon>
        <taxon>Chromadorea</taxon>
        <taxon>Rhabditida</taxon>
        <taxon>Tylenchina</taxon>
        <taxon>Cephalobomorpha</taxon>
        <taxon>Cephaloboidea</taxon>
        <taxon>Cephalobidae</taxon>
        <taxon>Acrobeloides</taxon>
    </lineage>
</organism>
<evidence type="ECO:0000256" key="1">
    <source>
        <dbReference type="ARBA" id="ARBA00004240"/>
    </source>
</evidence>
<sequence>MTTSDSLTPFPTVSILRMIKDAQQKHGLRHGDYQRYRGYCTRKVKRIRKSLKFTHTNKSIGKNKTKFTLRPVNSETVDTERHLEILIFDTERNWAYAMQLKYEAGEDALSRKKFHMRQKLRKAIKHSNLLETLSKQSLRTDMTTKLEAQAYNAFIKAAFCLEMKEWPSALELYRTVKMIYEKLSKAVKDQDLIEIYTARCREVQNTLKLCEYNSSEQANAPMAEMIRLKLEGTDDLSMEFDKLLTEMQSKAVEKEYKTIRWLGLTAPVTSAKVKQILESADNLDSQLAQTDNYDGKISLYEKFLGDIRDVIQKFNEENRKAATESTDVQQNPVQITLSYLDYLRLCRASERYLLIVTNTRNSEKKAKPQEFLRLYDSVIENYEEVLRLPSASTKQEFYASYQFKIEYFKAFKCFYMAEAYAALSKWSEASALYERALERSTKCQKLLKNVANSSYVNESTADVETLATMINAAKVTALANRIAETAGGPVVEKGSDRPLIENLQEWTYLDMDTLKSPEPNVLLVQNPPPLQPMPSKPMFFDVSFNHIKMPDLGEKIDELEQQQKKQQAAAASKGPSPAKKQTATASGSKKGAPSQAGKQKDEEQGGLMNSMKSFFWGSK</sequence>
<keyword evidence="8 12" id="KW-0733">Signal recognition particle</keyword>
<evidence type="ECO:0000256" key="6">
    <source>
        <dbReference type="ARBA" id="ARBA00022824"/>
    </source>
</evidence>
<dbReference type="GO" id="GO:0005047">
    <property type="term" value="F:signal recognition particle binding"/>
    <property type="evidence" value="ECO:0007669"/>
    <property type="project" value="InterPro"/>
</dbReference>
<evidence type="ECO:0000256" key="5">
    <source>
        <dbReference type="ARBA" id="ARBA00022490"/>
    </source>
</evidence>
<dbReference type="GO" id="GO:0005786">
    <property type="term" value="C:signal recognition particle, endoplasmic reticulum targeting"/>
    <property type="evidence" value="ECO:0007669"/>
    <property type="project" value="UniProtKB-KW"/>
</dbReference>
<dbReference type="PANTHER" id="PTHR12860">
    <property type="entry name" value="SIGNAL RECOGNITION PARTICLE 68 KDA PROTEIN"/>
    <property type="match status" value="1"/>
</dbReference>
<dbReference type="GO" id="GO:0005829">
    <property type="term" value="C:cytosol"/>
    <property type="evidence" value="ECO:0007669"/>
    <property type="project" value="UniProtKB-ARBA"/>
</dbReference>
<name>A0A914CJ56_9BILA</name>
<dbReference type="SUPFAM" id="SSF48452">
    <property type="entry name" value="TPR-like"/>
    <property type="match status" value="1"/>
</dbReference>
<dbReference type="GO" id="GO:0005783">
    <property type="term" value="C:endoplasmic reticulum"/>
    <property type="evidence" value="ECO:0007669"/>
    <property type="project" value="UniProtKB-SubCell"/>
</dbReference>
<feature type="region of interest" description="Disordered" evidence="13">
    <location>
        <begin position="560"/>
        <end position="619"/>
    </location>
</feature>
<keyword evidence="5 12" id="KW-0963">Cytoplasm</keyword>
<accession>A0A914CJ56</accession>
<comment type="subcellular location">
    <subcellularLocation>
        <location evidence="2 12">Cytoplasm</location>
    </subcellularLocation>
    <subcellularLocation>
        <location evidence="1">Endoplasmic reticulum</location>
    </subcellularLocation>
    <subcellularLocation>
        <location evidence="3">Nucleus</location>
        <location evidence="3">Nucleolus</location>
    </subcellularLocation>
</comment>